<dbReference type="RefSeq" id="WP_344778246.1">
    <property type="nucleotide sequence ID" value="NZ_BAABBX010000016.1"/>
</dbReference>
<sequence>MTPSDESELRRLQARAYGPNADIQNDPAALRRLRELEGRGRGAAPVAGEASPVIDAATPREESSVPPSEPTESGQSAASAGEAPAPRAPRPTRARSRRATVAVAASLALAVAALVFAGVSGSARARSDALPEQARQIARLTPSPRYQVPLAVKGLLATGGAHAEGFRAFNGLRVVVDRAVTSADDPSMVVFADGADPDSDILEGPAWQGQGAGDFPATVQFRLTSDLPLSLTSAYDGGTALQFVFDKSDNEVLVFLEE</sequence>
<keyword evidence="4" id="KW-1185">Reference proteome</keyword>
<reference evidence="4" key="1">
    <citation type="journal article" date="2019" name="Int. J. Syst. Evol. Microbiol.">
        <title>The Global Catalogue of Microorganisms (GCM) 10K type strain sequencing project: providing services to taxonomists for standard genome sequencing and annotation.</title>
        <authorList>
            <consortium name="The Broad Institute Genomics Platform"/>
            <consortium name="The Broad Institute Genome Sequencing Center for Infectious Disease"/>
            <person name="Wu L."/>
            <person name="Ma J."/>
        </authorList>
    </citation>
    <scope>NUCLEOTIDE SEQUENCE [LARGE SCALE GENOMIC DNA]</scope>
    <source>
        <strain evidence="4">JCM 17593</strain>
    </source>
</reference>
<keyword evidence="2" id="KW-1133">Transmembrane helix</keyword>
<keyword evidence="2" id="KW-0812">Transmembrane</keyword>
<accession>A0ABP8AZG0</accession>
<comment type="caution">
    <text evidence="3">The sequence shown here is derived from an EMBL/GenBank/DDBJ whole genome shotgun (WGS) entry which is preliminary data.</text>
</comment>
<feature type="region of interest" description="Disordered" evidence="1">
    <location>
        <begin position="1"/>
        <end position="96"/>
    </location>
</feature>
<evidence type="ECO:0000256" key="1">
    <source>
        <dbReference type="SAM" id="MobiDB-lite"/>
    </source>
</evidence>
<evidence type="ECO:0000313" key="3">
    <source>
        <dbReference type="EMBL" id="GAA4194311.1"/>
    </source>
</evidence>
<evidence type="ECO:0000256" key="2">
    <source>
        <dbReference type="SAM" id="Phobius"/>
    </source>
</evidence>
<evidence type="ECO:0008006" key="5">
    <source>
        <dbReference type="Google" id="ProtNLM"/>
    </source>
</evidence>
<evidence type="ECO:0000313" key="4">
    <source>
        <dbReference type="Proteomes" id="UP001500213"/>
    </source>
</evidence>
<gene>
    <name evidence="3" type="ORF">GCM10022288_29600</name>
</gene>
<organism evidence="3 4">
    <name type="scientific">Gryllotalpicola kribbensis</name>
    <dbReference type="NCBI Taxonomy" id="993084"/>
    <lineage>
        <taxon>Bacteria</taxon>
        <taxon>Bacillati</taxon>
        <taxon>Actinomycetota</taxon>
        <taxon>Actinomycetes</taxon>
        <taxon>Micrococcales</taxon>
        <taxon>Microbacteriaceae</taxon>
        <taxon>Gryllotalpicola</taxon>
    </lineage>
</organism>
<name>A0ABP8AZG0_9MICO</name>
<feature type="transmembrane region" description="Helical" evidence="2">
    <location>
        <begin position="99"/>
        <end position="119"/>
    </location>
</feature>
<feature type="compositionally biased region" description="Low complexity" evidence="1">
    <location>
        <begin position="64"/>
        <end position="85"/>
    </location>
</feature>
<dbReference type="EMBL" id="BAABBX010000016">
    <property type="protein sequence ID" value="GAA4194311.1"/>
    <property type="molecule type" value="Genomic_DNA"/>
</dbReference>
<keyword evidence="2" id="KW-0472">Membrane</keyword>
<protein>
    <recommendedName>
        <fullName evidence="5">DUF4352 domain-containing protein</fullName>
    </recommendedName>
</protein>
<proteinExistence type="predicted"/>
<dbReference type="Proteomes" id="UP001500213">
    <property type="component" value="Unassembled WGS sequence"/>
</dbReference>